<dbReference type="RefSeq" id="WP_160115850.1">
    <property type="nucleotide sequence ID" value="NZ_FNUY01000009.1"/>
</dbReference>
<dbReference type="EMBL" id="FNUY01000009">
    <property type="protein sequence ID" value="SEG68948.1"/>
    <property type="molecule type" value="Genomic_DNA"/>
</dbReference>
<sequence length="56" mass="6304">MTTPIPSLDEYEVATERVRNLADREEGTPPAAELVELVSALMKWDMARDEATAWKV</sequence>
<keyword evidence="2" id="KW-1185">Reference proteome</keyword>
<evidence type="ECO:0000313" key="1">
    <source>
        <dbReference type="EMBL" id="SEG68948.1"/>
    </source>
</evidence>
<dbReference type="AlphaFoldDB" id="A0A1H6C7Q9"/>
<name>A0A1H6C7Q9_9HYPH</name>
<organism evidence="1 2">
    <name type="scientific">Bosea lathyri</name>
    <dbReference type="NCBI Taxonomy" id="1036778"/>
    <lineage>
        <taxon>Bacteria</taxon>
        <taxon>Pseudomonadati</taxon>
        <taxon>Pseudomonadota</taxon>
        <taxon>Alphaproteobacteria</taxon>
        <taxon>Hyphomicrobiales</taxon>
        <taxon>Boseaceae</taxon>
        <taxon>Bosea</taxon>
    </lineage>
</organism>
<dbReference type="OrthoDB" id="8163361at2"/>
<reference evidence="1 2" key="1">
    <citation type="submission" date="2016-10" db="EMBL/GenBank/DDBJ databases">
        <authorList>
            <person name="de Groot N.N."/>
        </authorList>
    </citation>
    <scope>NUCLEOTIDE SEQUENCE [LARGE SCALE GENOMIC DNA]</scope>
    <source>
        <strain evidence="1 2">DSM 26656</strain>
    </source>
</reference>
<gene>
    <name evidence="1" type="ORF">SAMN04488115_109101</name>
</gene>
<proteinExistence type="predicted"/>
<dbReference type="Proteomes" id="UP000236743">
    <property type="component" value="Unassembled WGS sequence"/>
</dbReference>
<evidence type="ECO:0000313" key="2">
    <source>
        <dbReference type="Proteomes" id="UP000236743"/>
    </source>
</evidence>
<accession>A0A1H6C7Q9</accession>
<protein>
    <submittedName>
        <fullName evidence="1">Uncharacterized protein</fullName>
    </submittedName>
</protein>